<proteinExistence type="predicted"/>
<dbReference type="RefSeq" id="WP_111276495.1">
    <property type="nucleotide sequence ID" value="NZ_QFYS01000005.1"/>
</dbReference>
<keyword evidence="2" id="KW-1185">Reference proteome</keyword>
<dbReference type="EMBL" id="QFYS01000005">
    <property type="protein sequence ID" value="RAK64957.1"/>
    <property type="molecule type" value="Genomic_DNA"/>
</dbReference>
<accession>A0A328BDF8</accession>
<evidence type="ECO:0000313" key="2">
    <source>
        <dbReference type="Proteomes" id="UP000249524"/>
    </source>
</evidence>
<gene>
    <name evidence="1" type="ORF">DJ019_13205</name>
</gene>
<evidence type="ECO:0008006" key="3">
    <source>
        <dbReference type="Google" id="ProtNLM"/>
    </source>
</evidence>
<dbReference type="Proteomes" id="UP000249524">
    <property type="component" value="Unassembled WGS sequence"/>
</dbReference>
<organism evidence="1 2">
    <name type="scientific">Phenylobacterium kunshanense</name>
    <dbReference type="NCBI Taxonomy" id="1445034"/>
    <lineage>
        <taxon>Bacteria</taxon>
        <taxon>Pseudomonadati</taxon>
        <taxon>Pseudomonadota</taxon>
        <taxon>Alphaproteobacteria</taxon>
        <taxon>Caulobacterales</taxon>
        <taxon>Caulobacteraceae</taxon>
        <taxon>Phenylobacterium</taxon>
    </lineage>
</organism>
<evidence type="ECO:0000313" key="1">
    <source>
        <dbReference type="EMBL" id="RAK64957.1"/>
    </source>
</evidence>
<dbReference type="Gene3D" id="3.40.50.1820">
    <property type="entry name" value="alpha/beta hydrolase"/>
    <property type="match status" value="1"/>
</dbReference>
<dbReference type="OrthoDB" id="7213850at2"/>
<dbReference type="InterPro" id="IPR029058">
    <property type="entry name" value="AB_hydrolase_fold"/>
</dbReference>
<dbReference type="AlphaFoldDB" id="A0A328BDF8"/>
<sequence>MTDAANVEQRFEVETPFGPVWLWGRDTGRPLVVVATGAFAESWVYDRLQLTLPAVDVVRFHLPSNHCPPLTPNNLGTISRGLTTALQTLFPNRPTAIFGLSTGALVALAVTAPQVRRLVLVEPFLRTAHAWPLHDLPRIARDEAQRELLWNVLGVAEGKIEARDYRHLLDRLSVPTVALVGRTPLGERRRVPAMPSLVDGADRALLQTHPMVHVFELEGGHDVATESLGELFRHVAHAAGAIIADPRRATS</sequence>
<dbReference type="SUPFAM" id="SSF53474">
    <property type="entry name" value="alpha/beta-Hydrolases"/>
    <property type="match status" value="1"/>
</dbReference>
<comment type="caution">
    <text evidence="1">The sequence shown here is derived from an EMBL/GenBank/DDBJ whole genome shotgun (WGS) entry which is preliminary data.</text>
</comment>
<reference evidence="1 2" key="1">
    <citation type="submission" date="2018-05" db="EMBL/GenBank/DDBJ databases">
        <authorList>
            <person name="Lanie J.A."/>
            <person name="Ng W.-L."/>
            <person name="Kazmierczak K.M."/>
            <person name="Andrzejewski T.M."/>
            <person name="Davidsen T.M."/>
            <person name="Wayne K.J."/>
            <person name="Tettelin H."/>
            <person name="Glass J.I."/>
            <person name="Rusch D."/>
            <person name="Podicherti R."/>
            <person name="Tsui H.-C.T."/>
            <person name="Winkler M.E."/>
        </authorList>
    </citation>
    <scope>NUCLEOTIDE SEQUENCE [LARGE SCALE GENOMIC DNA]</scope>
    <source>
        <strain evidence="1 2">BUT-10</strain>
    </source>
</reference>
<protein>
    <recommendedName>
        <fullName evidence="3">AB hydrolase-1 domain-containing protein</fullName>
    </recommendedName>
</protein>
<name>A0A328BDF8_9CAUL</name>